<dbReference type="Pfam" id="PF04815">
    <property type="entry name" value="Sec23_helical"/>
    <property type="match status" value="1"/>
</dbReference>
<feature type="compositionally biased region" description="Polar residues" evidence="7">
    <location>
        <begin position="197"/>
        <end position="218"/>
    </location>
</feature>
<proteinExistence type="inferred from homology"/>
<dbReference type="GO" id="GO:0090110">
    <property type="term" value="P:COPII-coated vesicle cargo loading"/>
    <property type="evidence" value="ECO:0007669"/>
    <property type="project" value="TreeGrafter"/>
</dbReference>
<evidence type="ECO:0000313" key="13">
    <source>
        <dbReference type="EMBL" id="CAD5123473.1"/>
    </source>
</evidence>
<feature type="compositionally biased region" description="Polar residues" evidence="7">
    <location>
        <begin position="16"/>
        <end position="25"/>
    </location>
</feature>
<dbReference type="Gene3D" id="3.40.50.410">
    <property type="entry name" value="von Willebrand factor, type A domain"/>
    <property type="match status" value="1"/>
</dbReference>
<dbReference type="SUPFAM" id="SSF81811">
    <property type="entry name" value="Helical domain of Sec23/24"/>
    <property type="match status" value="1"/>
</dbReference>
<dbReference type="SUPFAM" id="SSF82919">
    <property type="entry name" value="Zn-finger domain of Sec23/24"/>
    <property type="match status" value="1"/>
</dbReference>
<dbReference type="CDD" id="cd01479">
    <property type="entry name" value="Sec24-like"/>
    <property type="match status" value="1"/>
</dbReference>
<feature type="domain" description="Zinc finger Sec23/Sec24-type" evidence="9">
    <location>
        <begin position="469"/>
        <end position="507"/>
    </location>
</feature>
<comment type="caution">
    <text evidence="13">The sequence shown here is derived from an EMBL/GenBank/DDBJ whole genome shotgun (WGS) entry which is preliminary data.</text>
</comment>
<feature type="compositionally biased region" description="Polar residues" evidence="7">
    <location>
        <begin position="225"/>
        <end position="236"/>
    </location>
</feature>
<dbReference type="AlphaFoldDB" id="A0A7I8W4J8"/>
<dbReference type="InterPro" id="IPR036180">
    <property type="entry name" value="Gelsolin-like_dom_sf"/>
</dbReference>
<dbReference type="PANTHER" id="PTHR13803">
    <property type="entry name" value="SEC24-RELATED PROTEIN"/>
    <property type="match status" value="1"/>
</dbReference>
<evidence type="ECO:0000259" key="9">
    <source>
        <dbReference type="Pfam" id="PF04810"/>
    </source>
</evidence>
<sequence length="1147" mass="125465">MNQPFTHGSNYPPPLSTNGVGQTNFGAPRPADVNGVHNGMQNMNFPPPMNMNRMPFSQATPLSQSQGFPNPNPNTSQAGQPNNPNSQGYPPRLSRPADISQSMGNMHVYDSAPRPSIPPSGVNSQNAPPHMGGNIPQNLPPPVGGNVQQNLPHSVGGNAQHNLPPPSGGNFPQNMPPNLGGNAPPNMPPHVGGGIQHNMQPPVGSNFQNLPSHPSSGVPSAFSAPPSSNYNPNLQTLHMPPKSASPASAINGPPIPPKDIHPPIASTSGLPGQYLPPTSSQAPPHFNSQMQPPTPGSLGGPHGLQQSSQMMAGASVAPPPPPPGQQMLGNMPPPPQIGQHYVPPGQPGQFVQQPGLASQPQPGYGAKKLDPNQMPSPIQVIEDDRVNRGGIFTTEGRGKVPPLVTTPFICEDSGNANPRLLRSSMYNVPISKDMLKQSEVPFAIAVQPLAVLAHNERPLPIVDMGEQGPIRCNRCKAYMCNNMQFIDGGRRFQCCFCSCITDVRQDYFAHLGADGRRVDASYRPELSLGAFEFLATKSYCKNDKLPKEPAFIFMIDVSYNAVRSGLVHLLCSRLREDILQYLPVDTSRQGFEKRSEIRVGFVTFHRQVHFYNLHPSLTQPQMLVVSDINDMFVPLVDGFLVKVQESYELIDTLLDQIPRMFADSRETETLLGPVIEAGLDALQSAERTGKLFIFQSSLPILKAPGSLSNRDERNALGTEKEKTLLSPNGNYYTKLSEKCVAAGCGVDLYLTPNSFIDVATIGEITKLTGGSIHKYQYFQADLDGERLINDLLQNVSRPIGFDAIMRVRTSTGIRPTDFLGAVHMSNTTDIEMATIDSDKSIAVEILHDDKLKPEEGAFVQVALLYTSCSGQRRLRILNMALNCAEEMTEVFKACELDTVVNFLSKYYARETLRSNPKAVREKFTGQVARILACYRKKCSTSTASGQLILPECMKLLPLYANCILKSPAFQGSSEISLDDRAFMMCALSSMSVRETAGFFYPRLIPLTAIDPNATAIPTAIRCSQERLQSDGAYLLENGMQMFIWVGKDIDPEWVQAVFGVDNPIHIDVDSTRLKDLDNPYSKRVRDIVKRVQAEHNRQMKLVIVKEKDKLEPIFAQFLVEDRSGLSGSVSYVDFLCHIHKEIRALLS</sequence>
<comment type="subcellular location">
    <subcellularLocation>
        <location evidence="1">Cytoplasmic vesicle</location>
        <location evidence="1">COPII-coated vesicle membrane</location>
        <topology evidence="1">Peripheral membrane protein</topology>
        <orientation evidence="1">Cytoplasmic side</orientation>
    </subcellularLocation>
    <subcellularLocation>
        <location evidence="2">Endoplasmic reticulum membrane</location>
        <topology evidence="2">Peripheral membrane protein</topology>
        <orientation evidence="2">Cytoplasmic side</orientation>
    </subcellularLocation>
</comment>
<dbReference type="PANTHER" id="PTHR13803:SF4">
    <property type="entry name" value="SECRETORY 24CD, ISOFORM C"/>
    <property type="match status" value="1"/>
</dbReference>
<dbReference type="GO" id="GO:0000149">
    <property type="term" value="F:SNARE binding"/>
    <property type="evidence" value="ECO:0007669"/>
    <property type="project" value="TreeGrafter"/>
</dbReference>
<reference evidence="13 14" key="1">
    <citation type="submission" date="2020-08" db="EMBL/GenBank/DDBJ databases">
        <authorList>
            <person name="Hejnol A."/>
        </authorList>
    </citation>
    <scope>NUCLEOTIDE SEQUENCE [LARGE SCALE GENOMIC DNA]</scope>
</reference>
<dbReference type="SUPFAM" id="SSF53300">
    <property type="entry name" value="vWA-like"/>
    <property type="match status" value="1"/>
</dbReference>
<dbReference type="InterPro" id="IPR006900">
    <property type="entry name" value="Sec23/24_helical_dom"/>
</dbReference>
<dbReference type="Pfam" id="PF04811">
    <property type="entry name" value="Sec23_trunk"/>
    <property type="match status" value="1"/>
</dbReference>
<dbReference type="EMBL" id="CAJFCJ010000019">
    <property type="protein sequence ID" value="CAD5123473.1"/>
    <property type="molecule type" value="Genomic_DNA"/>
</dbReference>
<dbReference type="Pfam" id="PF04810">
    <property type="entry name" value="zf-Sec23_Sec24"/>
    <property type="match status" value="1"/>
</dbReference>
<evidence type="ECO:0000256" key="4">
    <source>
        <dbReference type="ARBA" id="ARBA00022448"/>
    </source>
</evidence>
<evidence type="ECO:0000256" key="6">
    <source>
        <dbReference type="ARBA" id="ARBA00023329"/>
    </source>
</evidence>
<accession>A0A7I8W4J8</accession>
<dbReference type="GO" id="GO:0008270">
    <property type="term" value="F:zinc ion binding"/>
    <property type="evidence" value="ECO:0007669"/>
    <property type="project" value="InterPro"/>
</dbReference>
<dbReference type="InterPro" id="IPR036465">
    <property type="entry name" value="vWFA_dom_sf"/>
</dbReference>
<feature type="compositionally biased region" description="Polar residues" evidence="7">
    <location>
        <begin position="57"/>
        <end position="88"/>
    </location>
</feature>
<dbReference type="InterPro" id="IPR006895">
    <property type="entry name" value="Znf_Sec23_Sec24"/>
</dbReference>
<dbReference type="GO" id="GO:0070971">
    <property type="term" value="C:endoplasmic reticulum exit site"/>
    <property type="evidence" value="ECO:0007669"/>
    <property type="project" value="TreeGrafter"/>
</dbReference>
<dbReference type="Gene3D" id="1.20.120.730">
    <property type="entry name" value="Sec23/Sec24 helical domain"/>
    <property type="match status" value="1"/>
</dbReference>
<dbReference type="InterPro" id="IPR041742">
    <property type="entry name" value="Sec24-like_trunk_dom"/>
</dbReference>
<dbReference type="OrthoDB" id="49016at2759"/>
<keyword evidence="5" id="KW-0653">Protein transport</keyword>
<feature type="domain" description="Sec23/Sec24 trunk" evidence="10">
    <location>
        <begin position="546"/>
        <end position="794"/>
    </location>
</feature>
<dbReference type="InterPro" id="IPR007123">
    <property type="entry name" value="Gelsolin-like_dom"/>
</dbReference>
<dbReference type="InterPro" id="IPR036175">
    <property type="entry name" value="Sec23/24_helical_dom_sf"/>
</dbReference>
<feature type="compositionally biased region" description="Polar residues" evidence="7">
    <location>
        <begin position="265"/>
        <end position="291"/>
    </location>
</feature>
<dbReference type="GO" id="GO:0006886">
    <property type="term" value="P:intracellular protein transport"/>
    <property type="evidence" value="ECO:0007669"/>
    <property type="project" value="InterPro"/>
</dbReference>
<dbReference type="Gene3D" id="2.30.30.380">
    <property type="entry name" value="Zn-finger domain of Sec23/24"/>
    <property type="match status" value="1"/>
</dbReference>
<dbReference type="GO" id="GO:0005789">
    <property type="term" value="C:endoplasmic reticulum membrane"/>
    <property type="evidence" value="ECO:0007669"/>
    <property type="project" value="UniProtKB-SubCell"/>
</dbReference>
<keyword evidence="6" id="KW-0968">Cytoplasmic vesicle</keyword>
<dbReference type="GO" id="GO:0030127">
    <property type="term" value="C:COPII vesicle coat"/>
    <property type="evidence" value="ECO:0007669"/>
    <property type="project" value="InterPro"/>
</dbReference>
<feature type="region of interest" description="Disordered" evidence="7">
    <location>
        <begin position="1"/>
        <end position="371"/>
    </location>
</feature>
<evidence type="ECO:0000256" key="1">
    <source>
        <dbReference type="ARBA" id="ARBA00004299"/>
    </source>
</evidence>
<evidence type="ECO:0000259" key="10">
    <source>
        <dbReference type="Pfam" id="PF04811"/>
    </source>
</evidence>
<evidence type="ECO:0000256" key="3">
    <source>
        <dbReference type="ARBA" id="ARBA00008334"/>
    </source>
</evidence>
<protein>
    <submittedName>
        <fullName evidence="13">DgyrCDS11818</fullName>
    </submittedName>
</protein>
<evidence type="ECO:0000259" key="8">
    <source>
        <dbReference type="Pfam" id="PF00626"/>
    </source>
</evidence>
<feature type="compositionally biased region" description="Polar residues" evidence="7">
    <location>
        <begin position="146"/>
        <end position="161"/>
    </location>
</feature>
<dbReference type="InterPro" id="IPR029006">
    <property type="entry name" value="ADF-H/Gelsolin-like_dom_sf"/>
</dbReference>
<dbReference type="Proteomes" id="UP000549394">
    <property type="component" value="Unassembled WGS sequence"/>
</dbReference>
<feature type="domain" description="Gelsolin-like" evidence="8">
    <location>
        <begin position="1017"/>
        <end position="1086"/>
    </location>
</feature>
<dbReference type="InterPro" id="IPR050550">
    <property type="entry name" value="SEC23_SEC24_subfamily"/>
</dbReference>
<feature type="domain" description="Sec23/Sec24 beta-sandwich" evidence="12">
    <location>
        <begin position="800"/>
        <end position="883"/>
    </location>
</feature>
<name>A0A7I8W4J8_9ANNE</name>
<keyword evidence="14" id="KW-1185">Reference proteome</keyword>
<dbReference type="Gene3D" id="3.40.20.10">
    <property type="entry name" value="Severin"/>
    <property type="match status" value="1"/>
</dbReference>
<dbReference type="Pfam" id="PF00626">
    <property type="entry name" value="Gelsolin"/>
    <property type="match status" value="1"/>
</dbReference>
<evidence type="ECO:0000256" key="5">
    <source>
        <dbReference type="ARBA" id="ARBA00022927"/>
    </source>
</evidence>
<evidence type="ECO:0000259" key="11">
    <source>
        <dbReference type="Pfam" id="PF04815"/>
    </source>
</evidence>
<dbReference type="InterPro" id="IPR036174">
    <property type="entry name" value="Znf_Sec23_Sec24_sf"/>
</dbReference>
<organism evidence="13 14">
    <name type="scientific">Dimorphilus gyrociliatus</name>
    <dbReference type="NCBI Taxonomy" id="2664684"/>
    <lineage>
        <taxon>Eukaryota</taxon>
        <taxon>Metazoa</taxon>
        <taxon>Spiralia</taxon>
        <taxon>Lophotrochozoa</taxon>
        <taxon>Annelida</taxon>
        <taxon>Polychaeta</taxon>
        <taxon>Polychaeta incertae sedis</taxon>
        <taxon>Dinophilidae</taxon>
        <taxon>Dimorphilus</taxon>
    </lineage>
</organism>
<evidence type="ECO:0000256" key="7">
    <source>
        <dbReference type="SAM" id="MobiDB-lite"/>
    </source>
</evidence>
<evidence type="ECO:0000313" key="14">
    <source>
        <dbReference type="Proteomes" id="UP000549394"/>
    </source>
</evidence>
<evidence type="ECO:0000256" key="2">
    <source>
        <dbReference type="ARBA" id="ARBA00004397"/>
    </source>
</evidence>
<feature type="domain" description="Sec23/Sec24 helical" evidence="11">
    <location>
        <begin position="896"/>
        <end position="995"/>
    </location>
</feature>
<gene>
    <name evidence="13" type="ORF">DGYR_LOCUS11152</name>
</gene>
<dbReference type="Gene3D" id="2.60.40.1670">
    <property type="entry name" value="beta-sandwich domain of Sec23/24"/>
    <property type="match status" value="1"/>
</dbReference>
<dbReference type="FunFam" id="3.40.50.410:FF:000020">
    <property type="entry name" value="protein transport protein Sec24D isoform X1"/>
    <property type="match status" value="1"/>
</dbReference>
<dbReference type="InterPro" id="IPR006896">
    <property type="entry name" value="Sec23/24_trunk_dom"/>
</dbReference>
<evidence type="ECO:0000259" key="12">
    <source>
        <dbReference type="Pfam" id="PF08033"/>
    </source>
</evidence>
<dbReference type="SUPFAM" id="SSF82754">
    <property type="entry name" value="C-terminal, gelsolin-like domain of Sec23/24"/>
    <property type="match status" value="1"/>
</dbReference>
<dbReference type="Pfam" id="PF08033">
    <property type="entry name" value="Sec23_BS"/>
    <property type="match status" value="1"/>
</dbReference>
<comment type="similarity">
    <text evidence="3">Belongs to the SEC23/SEC24 family. SEC24 subfamily.</text>
</comment>
<dbReference type="InterPro" id="IPR012990">
    <property type="entry name" value="Beta-sandwich_Sec23_24"/>
</dbReference>
<dbReference type="PROSITE" id="PS50890">
    <property type="entry name" value="PUA"/>
    <property type="match status" value="1"/>
</dbReference>
<dbReference type="SUPFAM" id="SSF81995">
    <property type="entry name" value="beta-sandwich domain of Sec23/24"/>
    <property type="match status" value="1"/>
</dbReference>
<keyword evidence="4" id="KW-0813">Transport</keyword>